<dbReference type="AlphaFoldDB" id="A0AAV6ULK1"/>
<evidence type="ECO:0000313" key="1">
    <source>
        <dbReference type="EMBL" id="KAG8184538.1"/>
    </source>
</evidence>
<proteinExistence type="predicted"/>
<sequence length="164" mass="18362">MGRIFKKRKGFNFRGRPKKVEESPESSIPIPAAPISSSTKKLGNLDESYHLENTNTNLIIDLNVLSSVLEEVVLCHNCVFDGIATFNEGNIIKCNVIERLGIQPGKLCNQAMKEIDEERLRNSIRASLAATKEGRLKRKNHERALEEAILKDDSKRAYAPGLCK</sequence>
<dbReference type="EMBL" id="JAFNEN010000370">
    <property type="protein sequence ID" value="KAG8184538.1"/>
    <property type="molecule type" value="Genomic_DNA"/>
</dbReference>
<dbReference type="Proteomes" id="UP000827092">
    <property type="component" value="Unassembled WGS sequence"/>
</dbReference>
<organism evidence="1 2">
    <name type="scientific">Oedothorax gibbosus</name>
    <dbReference type="NCBI Taxonomy" id="931172"/>
    <lineage>
        <taxon>Eukaryota</taxon>
        <taxon>Metazoa</taxon>
        <taxon>Ecdysozoa</taxon>
        <taxon>Arthropoda</taxon>
        <taxon>Chelicerata</taxon>
        <taxon>Arachnida</taxon>
        <taxon>Araneae</taxon>
        <taxon>Araneomorphae</taxon>
        <taxon>Entelegynae</taxon>
        <taxon>Araneoidea</taxon>
        <taxon>Linyphiidae</taxon>
        <taxon>Erigoninae</taxon>
        <taxon>Oedothorax</taxon>
    </lineage>
</organism>
<evidence type="ECO:0000313" key="2">
    <source>
        <dbReference type="Proteomes" id="UP000827092"/>
    </source>
</evidence>
<reference evidence="1 2" key="1">
    <citation type="journal article" date="2022" name="Nat. Ecol. Evol.">
        <title>A masculinizing supergene underlies an exaggerated male reproductive morph in a spider.</title>
        <authorList>
            <person name="Hendrickx F."/>
            <person name="De Corte Z."/>
            <person name="Sonet G."/>
            <person name="Van Belleghem S.M."/>
            <person name="Kostlbacher S."/>
            <person name="Vangestel C."/>
        </authorList>
    </citation>
    <scope>NUCLEOTIDE SEQUENCE [LARGE SCALE GENOMIC DNA]</scope>
    <source>
        <strain evidence="1">W744_W776</strain>
    </source>
</reference>
<gene>
    <name evidence="1" type="ORF">JTE90_012627</name>
</gene>
<name>A0AAV6ULK1_9ARAC</name>
<keyword evidence="2" id="KW-1185">Reference proteome</keyword>
<comment type="caution">
    <text evidence="1">The sequence shown here is derived from an EMBL/GenBank/DDBJ whole genome shotgun (WGS) entry which is preliminary data.</text>
</comment>
<accession>A0AAV6ULK1</accession>
<protein>
    <submittedName>
        <fullName evidence="1">Uncharacterized protein</fullName>
    </submittedName>
</protein>